<gene>
    <name evidence="2" type="ORF">C8D94_103160</name>
</gene>
<organism evidence="2 3">
    <name type="scientific">Marinirhabdus gelatinilytica</name>
    <dbReference type="NCBI Taxonomy" id="1703343"/>
    <lineage>
        <taxon>Bacteria</taxon>
        <taxon>Pseudomonadati</taxon>
        <taxon>Bacteroidota</taxon>
        <taxon>Flavobacteriia</taxon>
        <taxon>Flavobacteriales</taxon>
        <taxon>Flavobacteriaceae</taxon>
    </lineage>
</organism>
<feature type="signal peptide" evidence="1">
    <location>
        <begin position="1"/>
        <end position="20"/>
    </location>
</feature>
<dbReference type="EMBL" id="QRAO01000003">
    <property type="protein sequence ID" value="RDK85336.1"/>
    <property type="molecule type" value="Genomic_DNA"/>
</dbReference>
<evidence type="ECO:0000256" key="1">
    <source>
        <dbReference type="SAM" id="SignalP"/>
    </source>
</evidence>
<keyword evidence="3" id="KW-1185">Reference proteome</keyword>
<evidence type="ECO:0008006" key="4">
    <source>
        <dbReference type="Google" id="ProtNLM"/>
    </source>
</evidence>
<proteinExistence type="predicted"/>
<evidence type="ECO:0000313" key="3">
    <source>
        <dbReference type="Proteomes" id="UP000255317"/>
    </source>
</evidence>
<comment type="caution">
    <text evidence="2">The sequence shown here is derived from an EMBL/GenBank/DDBJ whole genome shotgun (WGS) entry which is preliminary data.</text>
</comment>
<feature type="chain" id="PRO_5017035564" description="Adhesin" evidence="1">
    <location>
        <begin position="21"/>
        <end position="361"/>
    </location>
</feature>
<name>A0A370QAE3_9FLAO</name>
<protein>
    <recommendedName>
        <fullName evidence="4">Adhesin</fullName>
    </recommendedName>
</protein>
<dbReference type="AlphaFoldDB" id="A0A370QAE3"/>
<accession>A0A370QAE3</accession>
<keyword evidence="1" id="KW-0732">Signal</keyword>
<dbReference type="OrthoDB" id="1117657at2"/>
<reference evidence="2 3" key="1">
    <citation type="submission" date="2018-07" db="EMBL/GenBank/DDBJ databases">
        <title>Genomic Encyclopedia of Type Strains, Phase IV (KMG-IV): sequencing the most valuable type-strain genomes for metagenomic binning, comparative biology and taxonomic classification.</title>
        <authorList>
            <person name="Goeker M."/>
        </authorList>
    </citation>
    <scope>NUCLEOTIDE SEQUENCE [LARGE SCALE GENOMIC DNA]</scope>
    <source>
        <strain evidence="2 3">DSM 101478</strain>
    </source>
</reference>
<evidence type="ECO:0000313" key="2">
    <source>
        <dbReference type="EMBL" id="RDK85336.1"/>
    </source>
</evidence>
<sequence>MKHIYNILLVVLLLPITVTANTENFKGKHTKEKKIHKEYTVNPNAGLEIDNRYGNITIVTWNQNKTVIDVTIKTNGNNEEKVSEKLKEIDVEFSASGTNVNAKTRFGNKSRWNSWFGSGNSNISVEVNYTIKLPIGNSVNINNDYGSITIDKLEGHATINCDYGQLVIGELLAEDNSLNFDYTKNSTIQYMKSGKINADYSGVSIQKTETLLINADYSNTDIGEVNNLNYNNDHGKLNIGKVGTVIGRGDYIHHNIGSVTNSLNIHSDYGAVNVGSVLASCKEITINSDYARINLGLPQDVSFNFKLNLDYTNLKGTDGFQYSQKSEKNSSKMYMGHFGKKDSGTIVTINSNYGGITFNKL</sequence>
<dbReference type="Proteomes" id="UP000255317">
    <property type="component" value="Unassembled WGS sequence"/>
</dbReference>
<dbReference type="RefSeq" id="WP_115123765.1">
    <property type="nucleotide sequence ID" value="NZ_QRAO01000003.1"/>
</dbReference>